<dbReference type="Proteomes" id="UP001148662">
    <property type="component" value="Unassembled WGS sequence"/>
</dbReference>
<organism evidence="1 2">
    <name type="scientific">Phlebia brevispora</name>
    <dbReference type="NCBI Taxonomy" id="194682"/>
    <lineage>
        <taxon>Eukaryota</taxon>
        <taxon>Fungi</taxon>
        <taxon>Dikarya</taxon>
        <taxon>Basidiomycota</taxon>
        <taxon>Agaricomycotina</taxon>
        <taxon>Agaricomycetes</taxon>
        <taxon>Polyporales</taxon>
        <taxon>Meruliaceae</taxon>
        <taxon>Phlebia</taxon>
    </lineage>
</organism>
<evidence type="ECO:0000313" key="2">
    <source>
        <dbReference type="Proteomes" id="UP001148662"/>
    </source>
</evidence>
<reference evidence="1" key="1">
    <citation type="submission" date="2022-07" db="EMBL/GenBank/DDBJ databases">
        <title>Genome Sequence of Phlebia brevispora.</title>
        <authorList>
            <person name="Buettner E."/>
        </authorList>
    </citation>
    <scope>NUCLEOTIDE SEQUENCE</scope>
    <source>
        <strain evidence="1">MPL23</strain>
    </source>
</reference>
<dbReference type="EMBL" id="JANHOG010000254">
    <property type="protein sequence ID" value="KAJ3556294.1"/>
    <property type="molecule type" value="Genomic_DNA"/>
</dbReference>
<accession>A0ACC1T9F2</accession>
<evidence type="ECO:0000313" key="1">
    <source>
        <dbReference type="EMBL" id="KAJ3556294.1"/>
    </source>
</evidence>
<keyword evidence="2" id="KW-1185">Reference proteome</keyword>
<name>A0ACC1T9F2_9APHY</name>
<protein>
    <submittedName>
        <fullName evidence="1">Uncharacterized protein</fullName>
    </submittedName>
</protein>
<gene>
    <name evidence="1" type="ORF">NM688_g2110</name>
</gene>
<sequence>MFSHEDFEEYDEVNTQPHFCKARDFLTMVSPRWEDVNIFVANLFSCFSGYGVRWKSDVRYPTEVSSYRTDVCVVDFAVAVQTIPPTTTSTILRAPSLPLTISSPAVILGIRSTCFEDNGLRITNTELATLQDIMKPHLQLFQVVRDMALITVNGIEVDLNPSLFCTYLKKGYIHLLSFRFDRRQSVRATVLDSFPVSLDYSSHEDLYDRMRIAMAMLTLQRKIAKICDDWGWICWSPDTLSREHDTIVEVTGINSPTPTESTELNDSDWDELDSDSENDEALLQQAKIASIERVSAWLALLRATHPPENVPAC</sequence>
<proteinExistence type="predicted"/>
<comment type="caution">
    <text evidence="1">The sequence shown here is derived from an EMBL/GenBank/DDBJ whole genome shotgun (WGS) entry which is preliminary data.</text>
</comment>